<dbReference type="PANTHER" id="PTHR45667">
    <property type="entry name" value="S-ADENOSYLMETHIONINE MITOCHONDRIAL CARRIER PROTEIN"/>
    <property type="match status" value="1"/>
</dbReference>
<evidence type="ECO:0008006" key="15">
    <source>
        <dbReference type="Google" id="ProtNLM"/>
    </source>
</evidence>
<keyword evidence="14" id="KW-1185">Reference proteome</keyword>
<evidence type="ECO:0000256" key="3">
    <source>
        <dbReference type="ARBA" id="ARBA00022448"/>
    </source>
</evidence>
<keyword evidence="6" id="KW-0999">Mitochondrion inner membrane</keyword>
<dbReference type="EMBL" id="JAQMWT010000670">
    <property type="protein sequence ID" value="KAJ8598591.1"/>
    <property type="molecule type" value="Genomic_DNA"/>
</dbReference>
<dbReference type="Pfam" id="PF00153">
    <property type="entry name" value="Mito_carr"/>
    <property type="match status" value="3"/>
</dbReference>
<comment type="similarity">
    <text evidence="2 11">Belongs to the mitochondrial carrier (TC 2.A.29) family.</text>
</comment>
<dbReference type="GO" id="GO:0005743">
    <property type="term" value="C:mitochondrial inner membrane"/>
    <property type="evidence" value="ECO:0007669"/>
    <property type="project" value="UniProtKB-SubCell"/>
</dbReference>
<proteinExistence type="inferred from homology"/>
<name>A0AAD7XHI3_9STRA</name>
<evidence type="ECO:0000313" key="14">
    <source>
        <dbReference type="Proteomes" id="UP001230188"/>
    </source>
</evidence>
<evidence type="ECO:0000256" key="4">
    <source>
        <dbReference type="ARBA" id="ARBA00022692"/>
    </source>
</evidence>
<comment type="caution">
    <text evidence="13">The sequence shown here is derived from an EMBL/GenBank/DDBJ whole genome shotgun (WGS) entry which is preliminary data.</text>
</comment>
<keyword evidence="3 11" id="KW-0813">Transport</keyword>
<feature type="transmembrane region" description="Helical" evidence="12">
    <location>
        <begin position="47"/>
        <end position="70"/>
    </location>
</feature>
<keyword evidence="5" id="KW-0677">Repeat</keyword>
<feature type="transmembrane region" description="Helical" evidence="12">
    <location>
        <begin position="228"/>
        <end position="251"/>
    </location>
</feature>
<protein>
    <recommendedName>
        <fullName evidence="15">S-adenosylmethionine transporter</fullName>
    </recommendedName>
</protein>
<evidence type="ECO:0000256" key="5">
    <source>
        <dbReference type="ARBA" id="ARBA00022737"/>
    </source>
</evidence>
<dbReference type="FunFam" id="1.50.40.10:FF:000018">
    <property type="entry name" value="S-adenosylmethionine mitochondrial carrier protein-like"/>
    <property type="match status" value="1"/>
</dbReference>
<organism evidence="13 14">
    <name type="scientific">Chrysophaeum taylorii</name>
    <dbReference type="NCBI Taxonomy" id="2483200"/>
    <lineage>
        <taxon>Eukaryota</taxon>
        <taxon>Sar</taxon>
        <taxon>Stramenopiles</taxon>
        <taxon>Ochrophyta</taxon>
        <taxon>Pelagophyceae</taxon>
        <taxon>Pelagomonadales</taxon>
        <taxon>Pelagomonadaceae</taxon>
        <taxon>Chrysophaeum</taxon>
    </lineage>
</organism>
<keyword evidence="7 12" id="KW-1133">Transmembrane helix</keyword>
<evidence type="ECO:0000256" key="12">
    <source>
        <dbReference type="SAM" id="Phobius"/>
    </source>
</evidence>
<keyword evidence="9 10" id="KW-0472">Membrane</keyword>
<evidence type="ECO:0000313" key="13">
    <source>
        <dbReference type="EMBL" id="KAJ8598591.1"/>
    </source>
</evidence>
<evidence type="ECO:0000256" key="11">
    <source>
        <dbReference type="RuleBase" id="RU000488"/>
    </source>
</evidence>
<feature type="repeat" description="Solcar" evidence="10">
    <location>
        <begin position="3"/>
        <end position="76"/>
    </location>
</feature>
<dbReference type="SUPFAM" id="SSF103506">
    <property type="entry name" value="Mitochondrial carrier"/>
    <property type="match status" value="1"/>
</dbReference>
<evidence type="ECO:0000256" key="9">
    <source>
        <dbReference type="ARBA" id="ARBA00023136"/>
    </source>
</evidence>
<dbReference type="Gene3D" id="1.50.40.10">
    <property type="entry name" value="Mitochondrial carrier domain"/>
    <property type="match status" value="1"/>
</dbReference>
<evidence type="ECO:0000256" key="6">
    <source>
        <dbReference type="ARBA" id="ARBA00022792"/>
    </source>
</evidence>
<evidence type="ECO:0000256" key="1">
    <source>
        <dbReference type="ARBA" id="ARBA00004448"/>
    </source>
</evidence>
<evidence type="ECO:0000256" key="7">
    <source>
        <dbReference type="ARBA" id="ARBA00022989"/>
    </source>
</evidence>
<evidence type="ECO:0000256" key="10">
    <source>
        <dbReference type="PROSITE-ProRule" id="PRU00282"/>
    </source>
</evidence>
<dbReference type="PROSITE" id="PS50920">
    <property type="entry name" value="SOLCAR"/>
    <property type="match status" value="3"/>
</dbReference>
<feature type="repeat" description="Solcar" evidence="10">
    <location>
        <begin position="77"/>
        <end position="159"/>
    </location>
</feature>
<evidence type="ECO:0000256" key="8">
    <source>
        <dbReference type="ARBA" id="ARBA00023128"/>
    </source>
</evidence>
<dbReference type="Proteomes" id="UP001230188">
    <property type="component" value="Unassembled WGS sequence"/>
</dbReference>
<reference evidence="13" key="1">
    <citation type="submission" date="2023-01" db="EMBL/GenBank/DDBJ databases">
        <title>Metagenome sequencing of chrysophaentin producing Chrysophaeum taylorii.</title>
        <authorList>
            <person name="Davison J."/>
            <person name="Bewley C."/>
        </authorList>
    </citation>
    <scope>NUCLEOTIDE SEQUENCE</scope>
    <source>
        <strain evidence="13">NIES-1699</strain>
    </source>
</reference>
<dbReference type="InterPro" id="IPR018108">
    <property type="entry name" value="MCP_transmembrane"/>
</dbReference>
<feature type="repeat" description="Solcar" evidence="10">
    <location>
        <begin position="168"/>
        <end position="257"/>
    </location>
</feature>
<keyword evidence="8" id="KW-0496">Mitochondrion</keyword>
<gene>
    <name evidence="13" type="ORF">CTAYLR_001679</name>
</gene>
<accession>A0AAD7XHI3</accession>
<comment type="subcellular location">
    <subcellularLocation>
        <location evidence="1">Mitochondrion inner membrane</location>
        <topology evidence="1">Multi-pass membrane protein</topology>
    </subcellularLocation>
</comment>
<dbReference type="InterPro" id="IPR023395">
    <property type="entry name" value="MCP_dom_sf"/>
</dbReference>
<keyword evidence="4 10" id="KW-0812">Transmembrane</keyword>
<evidence type="ECO:0000256" key="2">
    <source>
        <dbReference type="ARBA" id="ARBA00006375"/>
    </source>
</evidence>
<feature type="transmembrane region" description="Helical" evidence="12">
    <location>
        <begin position="6"/>
        <end position="26"/>
    </location>
</feature>
<sequence>METTPVHALVCGGCAGFAVDVSLYPIDTIKTRLQAPQGFFKAGGFAGIYRGISVAAAGSVPGAALFFSVYESAKRGDHPAHHMAAASVGEIAACLVRVPVEVVKQRMQAGHYSSMSQGARRILRSDGVAGFFRGYGMTVLREIPFAMLQMPLLEFMKRKWADYQGSEPSPPQVAVCGSIAGGVAAAATTPLDVVKTRLMLGADLAGVRYDQGILECAHRIATHEGPPAFFSGVSARVFWISLGGFIFFGAYDASQKLLPSI</sequence>
<dbReference type="AlphaFoldDB" id="A0AAD7XHI3"/>